<feature type="signal peptide" evidence="13">
    <location>
        <begin position="1"/>
        <end position="23"/>
    </location>
</feature>
<reference evidence="16" key="1">
    <citation type="submission" date="2017-04" db="EMBL/GenBank/DDBJ databases">
        <title>Plasmodium gonderi genome.</title>
        <authorList>
            <person name="Arisue N."/>
            <person name="Honma H."/>
            <person name="Kawai S."/>
            <person name="Tougan T."/>
            <person name="Tanabe K."/>
            <person name="Horii T."/>
        </authorList>
    </citation>
    <scope>NUCLEOTIDE SEQUENCE [LARGE SCALE GENOMIC DNA]</scope>
    <source>
        <strain evidence="16">ATCC 30045</strain>
    </source>
</reference>
<proteinExistence type="inferred from homology"/>
<dbReference type="RefSeq" id="XP_028542333.1">
    <property type="nucleotide sequence ID" value="XM_028686532.1"/>
</dbReference>
<protein>
    <recommendedName>
        <fullName evidence="14">Generative cell specific-1/HAP2 domain-containing protein</fullName>
    </recommendedName>
</protein>
<dbReference type="GO" id="GO:0005886">
    <property type="term" value="C:plasma membrane"/>
    <property type="evidence" value="ECO:0007669"/>
    <property type="project" value="UniProtKB-SubCell"/>
</dbReference>
<evidence type="ECO:0000256" key="3">
    <source>
        <dbReference type="ARBA" id="ARBA00022475"/>
    </source>
</evidence>
<evidence type="ECO:0000256" key="7">
    <source>
        <dbReference type="ARBA" id="ARBA00023121"/>
    </source>
</evidence>
<comment type="similarity">
    <text evidence="2">Belongs to the HAP2/GCS1 family.</text>
</comment>
<evidence type="ECO:0000256" key="2">
    <source>
        <dbReference type="ARBA" id="ARBA00010929"/>
    </source>
</evidence>
<dbReference type="GO" id="GO:0007338">
    <property type="term" value="P:single fertilization"/>
    <property type="evidence" value="ECO:0007669"/>
    <property type="project" value="UniProtKB-KW"/>
</dbReference>
<feature type="compositionally biased region" description="Basic residues" evidence="11">
    <location>
        <begin position="771"/>
        <end position="783"/>
    </location>
</feature>
<comment type="caution">
    <text evidence="15">The sequence shown here is derived from an EMBL/GenBank/DDBJ whole genome shotgun (WGS) entry which is preliminary data.</text>
</comment>
<sequence>MERLNIPILVFFFFFLHLGIYRATNNSKSNGRDNTYSLYFKNKQRYVIRRDDESAYKSFFLYVEEIYKTTVIYPIKYVYETPLKYFEKIISYKKKEIKNENLNEFCLKKKKLYEHEESQQICFCCYCSPHHVFPLYSHLKYKMEKILCRKRTTDGEERILLTLTCLRKKKKKYHGFFVQHNSNFFMLNVTFQQFDLNDEFFIKRNDKSALERKTYLLDPSKSQVDDEIFNVHLKFHAERTLRGDSIEGNYLFLDSDVFKRKVLLEDSFIDDGILENAVIVKPDDVDEKGKKCNKITGYPLIWEMKRVFCQYGKNHCLNKQLSHFVNLERHLEREKLLLHNYFFFMVKRSYLMDPRGQSKQKDSNDAQHAIAHSGLHNEVAAEATVEKLEGEYYMGLEKRTHNFVVIRSHNGEGLKITQAGEAGEAGEVEGESVSFIHMLRNCYDFKNELDPYCTVYISIWNAEDVNKKVTVSINCEKKIVKDASRVKKSFLLHAKEEKTALIKFKPVVDLLVTPCRVVVSRDRELLESEQSDEVRQNQNANIRREISSDLSGQRKEKEQYFQFLIQNNDKVEGKSHGKIIFDAPLSFDDVPKRIFQEHMKRLELLQHFELSKNVEHFEGEGWGYRGCMHNPKLLNYLENSKMTVNFIFLLLFLILCIIFVIPSMHMFNGFIIKRQWFHKLRTIRMLIIWKIQDAGRFFKQMTKRMIKMCVYVCRKIYRIFRKIKAIFLKDHQLIDQLYIEKKKKKRKNQKNKKIRKAKRDMLHRQKEELRRRRYKKLIRHQKKYEREMERKEKTHDKEIQHERNHKLEGCINHKKKRDIHIGRGKPTDASRSRKEGPRKVERRPRDEEKEEADSDAEAEEADAEVEESEAEGEISASTCSSSASAPSSSERSYQNRPHNTH</sequence>
<organism evidence="15 16">
    <name type="scientific">Plasmodium gonderi</name>
    <dbReference type="NCBI Taxonomy" id="77519"/>
    <lineage>
        <taxon>Eukaryota</taxon>
        <taxon>Sar</taxon>
        <taxon>Alveolata</taxon>
        <taxon>Apicomplexa</taxon>
        <taxon>Aconoidasida</taxon>
        <taxon>Haemosporida</taxon>
        <taxon>Plasmodiidae</taxon>
        <taxon>Plasmodium</taxon>
        <taxon>Plasmodium (Plasmodium)</taxon>
    </lineage>
</organism>
<feature type="transmembrane region" description="Helical" evidence="12">
    <location>
        <begin position="646"/>
        <end position="671"/>
    </location>
</feature>
<keyword evidence="8 12" id="KW-0472">Membrane</keyword>
<keyword evidence="4 12" id="KW-0812">Transmembrane</keyword>
<keyword evidence="3" id="KW-1003">Cell membrane</keyword>
<dbReference type="AlphaFoldDB" id="A0A1Y1JI20"/>
<dbReference type="GeneID" id="39746456"/>
<feature type="compositionally biased region" description="Basic and acidic residues" evidence="11">
    <location>
        <begin position="819"/>
        <end position="847"/>
    </location>
</feature>
<dbReference type="Proteomes" id="UP000195521">
    <property type="component" value="Unassembled WGS sequence"/>
</dbReference>
<dbReference type="PANTHER" id="PTHR31764:SF0">
    <property type="entry name" value="GENERATIVE CELL SPECIFIC-1_HAP2 DOMAIN-CONTAINING PROTEIN"/>
    <property type="match status" value="1"/>
</dbReference>
<dbReference type="OrthoDB" id="377660at2759"/>
<comment type="subcellular location">
    <subcellularLocation>
        <location evidence="1">Cell membrane</location>
        <topology evidence="1">Single-pass type I membrane protein</topology>
    </subcellularLocation>
</comment>
<evidence type="ECO:0000313" key="15">
    <source>
        <dbReference type="EMBL" id="GAW79744.1"/>
    </source>
</evidence>
<evidence type="ECO:0000256" key="4">
    <source>
        <dbReference type="ARBA" id="ARBA00022692"/>
    </source>
</evidence>
<evidence type="ECO:0000256" key="13">
    <source>
        <dbReference type="SAM" id="SignalP"/>
    </source>
</evidence>
<evidence type="ECO:0000256" key="11">
    <source>
        <dbReference type="SAM" id="MobiDB-lite"/>
    </source>
</evidence>
<feature type="compositionally biased region" description="Basic and acidic residues" evidence="11">
    <location>
        <begin position="759"/>
        <end position="770"/>
    </location>
</feature>
<keyword evidence="9" id="KW-1015">Disulfide bond</keyword>
<dbReference type="PANTHER" id="PTHR31764">
    <property type="entry name" value="PROTEIN HAPLESS 2"/>
    <property type="match status" value="1"/>
</dbReference>
<keyword evidence="16" id="KW-1185">Reference proteome</keyword>
<feature type="compositionally biased region" description="Basic residues" evidence="11">
    <location>
        <begin position="744"/>
        <end position="758"/>
    </location>
</feature>
<keyword evidence="6 12" id="KW-1133">Transmembrane helix</keyword>
<evidence type="ECO:0000256" key="1">
    <source>
        <dbReference type="ARBA" id="ARBA00004251"/>
    </source>
</evidence>
<evidence type="ECO:0000256" key="6">
    <source>
        <dbReference type="ARBA" id="ARBA00022989"/>
    </source>
</evidence>
<evidence type="ECO:0000256" key="8">
    <source>
        <dbReference type="ARBA" id="ARBA00023136"/>
    </source>
</evidence>
<feature type="region of interest" description="Disordered" evidence="11">
    <location>
        <begin position="744"/>
        <end position="901"/>
    </location>
</feature>
<feature type="domain" description="Generative cell specific-1/HAP2" evidence="14">
    <location>
        <begin position="69"/>
        <end position="350"/>
    </location>
</feature>
<accession>A0A1Y1JI20</accession>
<evidence type="ECO:0000259" key="14">
    <source>
        <dbReference type="Pfam" id="PF10699"/>
    </source>
</evidence>
<evidence type="ECO:0000256" key="5">
    <source>
        <dbReference type="ARBA" id="ARBA00022729"/>
    </source>
</evidence>
<dbReference type="InterPro" id="IPR040326">
    <property type="entry name" value="HAP2/GCS1"/>
</dbReference>
<name>A0A1Y1JI20_PLAGO</name>
<keyword evidence="5 13" id="KW-0732">Signal</keyword>
<keyword evidence="7" id="KW-0446">Lipid-binding</keyword>
<dbReference type="OMA" id="NIKNTHH"/>
<evidence type="ECO:0000256" key="10">
    <source>
        <dbReference type="ARBA" id="ARBA00023279"/>
    </source>
</evidence>
<gene>
    <name evidence="15" type="ORF">PGO_051540</name>
</gene>
<evidence type="ECO:0000256" key="9">
    <source>
        <dbReference type="ARBA" id="ARBA00023157"/>
    </source>
</evidence>
<evidence type="ECO:0000256" key="12">
    <source>
        <dbReference type="SAM" id="Phobius"/>
    </source>
</evidence>
<evidence type="ECO:0000313" key="16">
    <source>
        <dbReference type="Proteomes" id="UP000195521"/>
    </source>
</evidence>
<feature type="compositionally biased region" description="Low complexity" evidence="11">
    <location>
        <begin position="873"/>
        <end position="892"/>
    </location>
</feature>
<dbReference type="EMBL" id="BDQF01000006">
    <property type="protein sequence ID" value="GAW79744.1"/>
    <property type="molecule type" value="Genomic_DNA"/>
</dbReference>
<dbReference type="GO" id="GO:0008289">
    <property type="term" value="F:lipid binding"/>
    <property type="evidence" value="ECO:0007669"/>
    <property type="project" value="UniProtKB-KW"/>
</dbReference>
<feature type="compositionally biased region" description="Acidic residues" evidence="11">
    <location>
        <begin position="848"/>
        <end position="872"/>
    </location>
</feature>
<feature type="chain" id="PRO_5012643570" description="Generative cell specific-1/HAP2 domain-containing protein" evidence="13">
    <location>
        <begin position="24"/>
        <end position="901"/>
    </location>
</feature>
<dbReference type="Pfam" id="PF10699">
    <property type="entry name" value="HAP2-GCS1"/>
    <property type="match status" value="1"/>
</dbReference>
<dbReference type="InterPro" id="IPR018928">
    <property type="entry name" value="HAP2/GCS1_dom"/>
</dbReference>
<keyword evidence="10" id="KW-0278">Fertilization</keyword>
<feature type="compositionally biased region" description="Basic and acidic residues" evidence="11">
    <location>
        <begin position="784"/>
        <end position="808"/>
    </location>
</feature>